<organism evidence="1 2">
    <name type="scientific">Bauhinia variegata</name>
    <name type="common">Purple orchid tree</name>
    <name type="synonym">Phanera variegata</name>
    <dbReference type="NCBI Taxonomy" id="167791"/>
    <lineage>
        <taxon>Eukaryota</taxon>
        <taxon>Viridiplantae</taxon>
        <taxon>Streptophyta</taxon>
        <taxon>Embryophyta</taxon>
        <taxon>Tracheophyta</taxon>
        <taxon>Spermatophyta</taxon>
        <taxon>Magnoliopsida</taxon>
        <taxon>eudicotyledons</taxon>
        <taxon>Gunneridae</taxon>
        <taxon>Pentapetalae</taxon>
        <taxon>rosids</taxon>
        <taxon>fabids</taxon>
        <taxon>Fabales</taxon>
        <taxon>Fabaceae</taxon>
        <taxon>Cercidoideae</taxon>
        <taxon>Cercideae</taxon>
        <taxon>Bauhiniinae</taxon>
        <taxon>Bauhinia</taxon>
    </lineage>
</organism>
<keyword evidence="2" id="KW-1185">Reference proteome</keyword>
<reference evidence="1 2" key="1">
    <citation type="journal article" date="2022" name="DNA Res.">
        <title>Chromosomal-level genome assembly of the orchid tree Bauhinia variegata (Leguminosae; Cercidoideae) supports the allotetraploid origin hypothesis of Bauhinia.</title>
        <authorList>
            <person name="Zhong Y."/>
            <person name="Chen Y."/>
            <person name="Zheng D."/>
            <person name="Pang J."/>
            <person name="Liu Y."/>
            <person name="Luo S."/>
            <person name="Meng S."/>
            <person name="Qian L."/>
            <person name="Wei D."/>
            <person name="Dai S."/>
            <person name="Zhou R."/>
        </authorList>
    </citation>
    <scope>NUCLEOTIDE SEQUENCE [LARGE SCALE GENOMIC DNA]</scope>
    <source>
        <strain evidence="1">BV-YZ2020</strain>
    </source>
</reference>
<name>A0ACB9PKV1_BAUVA</name>
<evidence type="ECO:0000313" key="1">
    <source>
        <dbReference type="EMBL" id="KAI4349392.1"/>
    </source>
</evidence>
<evidence type="ECO:0000313" key="2">
    <source>
        <dbReference type="Proteomes" id="UP000828941"/>
    </source>
</evidence>
<dbReference type="Proteomes" id="UP000828941">
    <property type="component" value="Chromosome 4"/>
</dbReference>
<accession>A0ACB9PKV1</accession>
<gene>
    <name evidence="1" type="ORF">L6164_009984</name>
</gene>
<dbReference type="EMBL" id="CM039429">
    <property type="protein sequence ID" value="KAI4349392.1"/>
    <property type="molecule type" value="Genomic_DNA"/>
</dbReference>
<sequence length="126" mass="13944">MYVTRGQGRVQVVNNQGRSVFNGVVRRGQLLVVPQNFVVAQEAGNQGLEFIAFKTNDNALISPMSGTTSVMRGIPAEVLANAFGFATRQVNALKYCLNEGVLVSPRPRQSPRYIFYIEFWLYGLSA</sequence>
<proteinExistence type="predicted"/>
<protein>
    <submittedName>
        <fullName evidence="1">Uncharacterized protein</fullName>
    </submittedName>
</protein>
<comment type="caution">
    <text evidence="1">The sequence shown here is derived from an EMBL/GenBank/DDBJ whole genome shotgun (WGS) entry which is preliminary data.</text>
</comment>